<evidence type="ECO:0000313" key="8">
    <source>
        <dbReference type="Proteomes" id="UP001596380"/>
    </source>
</evidence>
<organism evidence="7 8">
    <name type="scientific">Actinomadura yumaensis</name>
    <dbReference type="NCBI Taxonomy" id="111807"/>
    <lineage>
        <taxon>Bacteria</taxon>
        <taxon>Bacillati</taxon>
        <taxon>Actinomycetota</taxon>
        <taxon>Actinomycetes</taxon>
        <taxon>Streptosporangiales</taxon>
        <taxon>Thermomonosporaceae</taxon>
        <taxon>Actinomadura</taxon>
    </lineage>
</organism>
<keyword evidence="4" id="KW-0804">Transcription</keyword>
<dbReference type="InterPro" id="IPR013249">
    <property type="entry name" value="RNA_pol_sigma70_r4_t2"/>
</dbReference>
<feature type="domain" description="RNA polymerase sigma factor 70 region 4 type 2" evidence="6">
    <location>
        <begin position="89"/>
        <end position="121"/>
    </location>
</feature>
<evidence type="ECO:0000313" key="7">
    <source>
        <dbReference type="EMBL" id="MFC6884298.1"/>
    </source>
</evidence>
<dbReference type="InterPro" id="IPR036388">
    <property type="entry name" value="WH-like_DNA-bd_sf"/>
</dbReference>
<dbReference type="Proteomes" id="UP001596380">
    <property type="component" value="Unassembled WGS sequence"/>
</dbReference>
<evidence type="ECO:0000256" key="1">
    <source>
        <dbReference type="ARBA" id="ARBA00010641"/>
    </source>
</evidence>
<dbReference type="Gene3D" id="1.10.10.10">
    <property type="entry name" value="Winged helix-like DNA-binding domain superfamily/Winged helix DNA-binding domain"/>
    <property type="match status" value="1"/>
</dbReference>
<keyword evidence="3" id="KW-0731">Sigma factor</keyword>
<keyword evidence="2" id="KW-0805">Transcription regulation</keyword>
<keyword evidence="8" id="KW-1185">Reference proteome</keyword>
<feature type="region of interest" description="Disordered" evidence="5">
    <location>
        <begin position="193"/>
        <end position="221"/>
    </location>
</feature>
<dbReference type="Pfam" id="PF08281">
    <property type="entry name" value="Sigma70_r4_2"/>
    <property type="match status" value="1"/>
</dbReference>
<accession>A0ABW2CR49</accession>
<name>A0ABW2CR49_9ACTN</name>
<evidence type="ECO:0000259" key="6">
    <source>
        <dbReference type="Pfam" id="PF08281"/>
    </source>
</evidence>
<protein>
    <submittedName>
        <fullName evidence="7">RNA polymerase sigma factor</fullName>
    </submittedName>
</protein>
<evidence type="ECO:0000256" key="2">
    <source>
        <dbReference type="ARBA" id="ARBA00023015"/>
    </source>
</evidence>
<evidence type="ECO:0000256" key="4">
    <source>
        <dbReference type="ARBA" id="ARBA00023163"/>
    </source>
</evidence>
<comment type="similarity">
    <text evidence="1">Belongs to the sigma-70 factor family. ECF subfamily.</text>
</comment>
<dbReference type="EMBL" id="JBHSXS010000026">
    <property type="protein sequence ID" value="MFC6884298.1"/>
    <property type="molecule type" value="Genomic_DNA"/>
</dbReference>
<evidence type="ECO:0000256" key="5">
    <source>
        <dbReference type="SAM" id="MobiDB-lite"/>
    </source>
</evidence>
<reference evidence="8" key="1">
    <citation type="journal article" date="2019" name="Int. J. Syst. Evol. Microbiol.">
        <title>The Global Catalogue of Microorganisms (GCM) 10K type strain sequencing project: providing services to taxonomists for standard genome sequencing and annotation.</title>
        <authorList>
            <consortium name="The Broad Institute Genomics Platform"/>
            <consortium name="The Broad Institute Genome Sequencing Center for Infectious Disease"/>
            <person name="Wu L."/>
            <person name="Ma J."/>
        </authorList>
    </citation>
    <scope>NUCLEOTIDE SEQUENCE [LARGE SCALE GENOMIC DNA]</scope>
    <source>
        <strain evidence="8">JCM 3369</strain>
    </source>
</reference>
<comment type="caution">
    <text evidence="7">The sequence shown here is derived from an EMBL/GenBank/DDBJ whole genome shotgun (WGS) entry which is preliminary data.</text>
</comment>
<gene>
    <name evidence="7" type="ORF">ACFQKB_31385</name>
</gene>
<sequence length="562" mass="59355">MRTAARKRYTDLLRLAYLALDDGTSPSTADGWAVLGRARGAVRRARGASYGAVRRGLVGVLATEPPARPRVTRPRLFVEPAVTPPGPARAALRELSPHERLAFVLCRVEGLTPPEAAAELGDRLLVTAGDVDRALAAVDRASGLGAEAQRAELLAFDPALVRLRPPPRAWPVAVVLAALLAAGALTARGLSGTGRTDDPVLVGPGRWRATGTPTMDDWPARGGLTGDRALLRRAAAAWRADRRAPPLGRAAVLFADRVDGASVVVLRDSPGLGDPPSVAQYFERPLTRGVESVRRLGSPAGQLIMVGTTWRYLVPPWLSDPRVALPSERTPGWRPIGVRNGLTNPVPWRWFTPRCQNYVAVRMVHRPGAGGWPRRLTQLVSHNPGSTAPRVWFRDAGPDDEGFQWAAVRAATCAAAASLTESGDLRIGRLWRGSLPDGGGRATLMTVDVASPWGAPGAAVLIGDDGRALSGRGGTNGDYASPAATTAGAVWWPSRRRWHLVAAAGPSVTRLKTIGDVGGHEGNPLLVPGPPVRGAAPATEPLPVVQVVAYEADGDRTVISPS</sequence>
<proteinExistence type="inferred from homology"/>
<dbReference type="RefSeq" id="WP_378063788.1">
    <property type="nucleotide sequence ID" value="NZ_JBHSXS010000026.1"/>
</dbReference>
<evidence type="ECO:0000256" key="3">
    <source>
        <dbReference type="ARBA" id="ARBA00023082"/>
    </source>
</evidence>